<evidence type="ECO:0000313" key="2">
    <source>
        <dbReference type="EMBL" id="WCT77292.1"/>
    </source>
</evidence>
<name>A0ABY7TXE7_9SPHN</name>
<evidence type="ECO:0000256" key="1">
    <source>
        <dbReference type="SAM" id="Phobius"/>
    </source>
</evidence>
<dbReference type="RefSeq" id="WP_273617672.1">
    <property type="nucleotide sequence ID" value="NZ_CP117417.1"/>
</dbReference>
<dbReference type="Proteomes" id="UP001218231">
    <property type="component" value="Chromosome"/>
</dbReference>
<reference evidence="2 3" key="1">
    <citation type="submission" date="2023-02" db="EMBL/GenBank/DDBJ databases">
        <title>Genome sequence of Novosphingobium humi KACC 19094.</title>
        <authorList>
            <person name="Kim S."/>
            <person name="Heo J."/>
            <person name="Kwon S.-W."/>
        </authorList>
    </citation>
    <scope>NUCLEOTIDE SEQUENCE [LARGE SCALE GENOMIC DNA]</scope>
    <source>
        <strain evidence="2 3">KACC 19094</strain>
    </source>
</reference>
<keyword evidence="1" id="KW-0472">Membrane</keyword>
<protein>
    <submittedName>
        <fullName evidence="2">Uncharacterized protein</fullName>
    </submittedName>
</protein>
<organism evidence="2 3">
    <name type="scientific">Novosphingobium humi</name>
    <dbReference type="NCBI Taxonomy" id="2282397"/>
    <lineage>
        <taxon>Bacteria</taxon>
        <taxon>Pseudomonadati</taxon>
        <taxon>Pseudomonadota</taxon>
        <taxon>Alphaproteobacteria</taxon>
        <taxon>Sphingomonadales</taxon>
        <taxon>Sphingomonadaceae</taxon>
        <taxon>Novosphingobium</taxon>
    </lineage>
</organism>
<keyword evidence="1" id="KW-0812">Transmembrane</keyword>
<keyword evidence="1" id="KW-1133">Transmembrane helix</keyword>
<evidence type="ECO:0000313" key="3">
    <source>
        <dbReference type="Proteomes" id="UP001218231"/>
    </source>
</evidence>
<proteinExistence type="predicted"/>
<gene>
    <name evidence="2" type="ORF">PQ457_15450</name>
</gene>
<feature type="transmembrane region" description="Helical" evidence="1">
    <location>
        <begin position="47"/>
        <end position="73"/>
    </location>
</feature>
<accession>A0ABY7TXE7</accession>
<sequence length="79" mass="8920">MDWFTIIFLLIVATAGYWSIAEAAKAINSGVATYAFRYHFGRDEKPYAFWFITIGRTVSFVVCLAIIIAWLHFVGVALP</sequence>
<dbReference type="EMBL" id="CP117417">
    <property type="protein sequence ID" value="WCT77292.1"/>
    <property type="molecule type" value="Genomic_DNA"/>
</dbReference>
<keyword evidence="3" id="KW-1185">Reference proteome</keyword>